<keyword evidence="1" id="KW-0472">Membrane</keyword>
<evidence type="ECO:0000256" key="1">
    <source>
        <dbReference type="SAM" id="Phobius"/>
    </source>
</evidence>
<feature type="non-terminal residue" evidence="2">
    <location>
        <position position="1"/>
    </location>
</feature>
<protein>
    <submittedName>
        <fullName evidence="2">Uncharacterized protein</fullName>
    </submittedName>
</protein>
<evidence type="ECO:0000313" key="2">
    <source>
        <dbReference type="EMBL" id="OAX31341.1"/>
    </source>
</evidence>
<keyword evidence="3" id="KW-1185">Reference proteome</keyword>
<keyword evidence="1" id="KW-0812">Transmembrane</keyword>
<accession>A0A1B7MFG4</accession>
<organism evidence="2 3">
    <name type="scientific">Rhizopogon vinicolor AM-OR11-026</name>
    <dbReference type="NCBI Taxonomy" id="1314800"/>
    <lineage>
        <taxon>Eukaryota</taxon>
        <taxon>Fungi</taxon>
        <taxon>Dikarya</taxon>
        <taxon>Basidiomycota</taxon>
        <taxon>Agaricomycotina</taxon>
        <taxon>Agaricomycetes</taxon>
        <taxon>Agaricomycetidae</taxon>
        <taxon>Boletales</taxon>
        <taxon>Suillineae</taxon>
        <taxon>Rhizopogonaceae</taxon>
        <taxon>Rhizopogon</taxon>
    </lineage>
</organism>
<evidence type="ECO:0000313" key="3">
    <source>
        <dbReference type="Proteomes" id="UP000092154"/>
    </source>
</evidence>
<dbReference type="Proteomes" id="UP000092154">
    <property type="component" value="Unassembled WGS sequence"/>
</dbReference>
<dbReference type="InParanoid" id="A0A1B7MFG4"/>
<dbReference type="AlphaFoldDB" id="A0A1B7MFG4"/>
<feature type="transmembrane region" description="Helical" evidence="1">
    <location>
        <begin position="24"/>
        <end position="46"/>
    </location>
</feature>
<gene>
    <name evidence="2" type="ORF">K503DRAFT_813784</name>
</gene>
<sequence>SPPSYSSASPPSKGLCERSPRTLSYVYCTFRLLLELMCVYLYWYLFSKIPIWLPFMPRGSQCKPHQTLYYHTETNWSHFLVNPRISL</sequence>
<keyword evidence="1" id="KW-1133">Transmembrane helix</keyword>
<name>A0A1B7MFG4_9AGAM</name>
<feature type="non-terminal residue" evidence="2">
    <location>
        <position position="87"/>
    </location>
</feature>
<proteinExistence type="predicted"/>
<dbReference type="EMBL" id="KV449446">
    <property type="protein sequence ID" value="OAX31341.1"/>
    <property type="molecule type" value="Genomic_DNA"/>
</dbReference>
<reference evidence="2 3" key="1">
    <citation type="submission" date="2016-06" db="EMBL/GenBank/DDBJ databases">
        <title>Comparative genomics of the ectomycorrhizal sister species Rhizopogon vinicolor and Rhizopogon vesiculosus (Basidiomycota: Boletales) reveals a divergence of the mating type B locus.</title>
        <authorList>
            <consortium name="DOE Joint Genome Institute"/>
            <person name="Mujic A.B."/>
            <person name="Kuo A."/>
            <person name="Tritt A."/>
            <person name="Lipzen A."/>
            <person name="Chen C."/>
            <person name="Johnson J."/>
            <person name="Sharma A."/>
            <person name="Barry K."/>
            <person name="Grigoriev I.V."/>
            <person name="Spatafora J.W."/>
        </authorList>
    </citation>
    <scope>NUCLEOTIDE SEQUENCE [LARGE SCALE GENOMIC DNA]</scope>
    <source>
        <strain evidence="2 3">AM-OR11-026</strain>
    </source>
</reference>